<evidence type="ECO:0000259" key="4">
    <source>
        <dbReference type="Pfam" id="PF00109"/>
    </source>
</evidence>
<keyword evidence="1 5" id="KW-0808">Transferase</keyword>
<name>A0A448UXP4_9MICC</name>
<dbReference type="EMBL" id="LR134521">
    <property type="protein sequence ID" value="VEJ30650.1"/>
    <property type="molecule type" value="Genomic_DNA"/>
</dbReference>
<evidence type="ECO:0000256" key="1">
    <source>
        <dbReference type="ARBA" id="ARBA00022679"/>
    </source>
</evidence>
<dbReference type="GO" id="GO:0004315">
    <property type="term" value="F:3-oxoacyl-[acyl-carrier-protein] synthase activity"/>
    <property type="evidence" value="ECO:0007669"/>
    <property type="project" value="TreeGrafter"/>
</dbReference>
<evidence type="ECO:0000256" key="2">
    <source>
        <dbReference type="ARBA" id="ARBA00023315"/>
    </source>
</evidence>
<feature type="domain" description="Beta-ketoacyl synthase-like N-terminal" evidence="4">
    <location>
        <begin position="6"/>
        <end position="233"/>
    </location>
</feature>
<dbReference type="GO" id="GO:0006633">
    <property type="term" value="P:fatty acid biosynthetic process"/>
    <property type="evidence" value="ECO:0007669"/>
    <property type="project" value="TreeGrafter"/>
</dbReference>
<reference evidence="5 6" key="1">
    <citation type="submission" date="2018-12" db="EMBL/GenBank/DDBJ databases">
        <authorList>
            <consortium name="Pathogen Informatics"/>
        </authorList>
    </citation>
    <scope>NUCLEOTIDE SEQUENCE [LARGE SCALE GENOMIC DNA]</scope>
    <source>
        <strain evidence="5 6">NCTC10918</strain>
    </source>
</reference>
<dbReference type="PANTHER" id="PTHR11712">
    <property type="entry name" value="POLYKETIDE SYNTHASE-RELATED"/>
    <property type="match status" value="1"/>
</dbReference>
<keyword evidence="2 5" id="KW-0012">Acyltransferase</keyword>
<dbReference type="AlphaFoldDB" id="A0A448UXP4"/>
<evidence type="ECO:0000313" key="5">
    <source>
        <dbReference type="EMBL" id="VEJ30650.1"/>
    </source>
</evidence>
<dbReference type="Pfam" id="PF00109">
    <property type="entry name" value="ketoacyl-synt"/>
    <property type="match status" value="1"/>
</dbReference>
<dbReference type="InterPro" id="IPR000794">
    <property type="entry name" value="Beta-ketoacyl_synthase"/>
</dbReference>
<accession>A0A448UXP4</accession>
<dbReference type="InterPro" id="IPR014030">
    <property type="entry name" value="Ketoacyl_synth_N"/>
</dbReference>
<dbReference type="Proteomes" id="UP000270988">
    <property type="component" value="Chromosome"/>
</dbReference>
<dbReference type="SUPFAM" id="SSF53901">
    <property type="entry name" value="Thiolase-like"/>
    <property type="match status" value="1"/>
</dbReference>
<evidence type="ECO:0000256" key="3">
    <source>
        <dbReference type="SAM" id="MobiDB-lite"/>
    </source>
</evidence>
<dbReference type="Gene3D" id="3.40.47.10">
    <property type="match status" value="1"/>
</dbReference>
<feature type="region of interest" description="Disordered" evidence="3">
    <location>
        <begin position="1"/>
        <end position="20"/>
    </location>
</feature>
<evidence type="ECO:0000313" key="6">
    <source>
        <dbReference type="Proteomes" id="UP000270988"/>
    </source>
</evidence>
<gene>
    <name evidence="5" type="ORF">NCTC10918_01934</name>
</gene>
<protein>
    <submittedName>
        <fullName evidence="5">Actinorhodin polyketide putative beta-ketoacyl synthase 2</fullName>
        <ecNumber evidence="5">2.3.1.-</ecNumber>
    </submittedName>
</protein>
<dbReference type="InterPro" id="IPR016039">
    <property type="entry name" value="Thiolase-like"/>
</dbReference>
<dbReference type="EC" id="2.3.1.-" evidence="5"/>
<organism evidence="5 6">
    <name type="scientific">Rothia dentocariosa</name>
    <dbReference type="NCBI Taxonomy" id="2047"/>
    <lineage>
        <taxon>Bacteria</taxon>
        <taxon>Bacillati</taxon>
        <taxon>Actinomycetota</taxon>
        <taxon>Actinomycetes</taxon>
        <taxon>Micrococcales</taxon>
        <taxon>Micrococcaceae</taxon>
        <taxon>Rothia</taxon>
    </lineage>
</organism>
<proteinExistence type="predicted"/>
<sequence length="236" mass="25631">MTKEQSVWISGAGVSSPHGSTLSKLWLGALRGNTVIDKVSSFDITPYRSKLCGKVNDFCVEDVPGKLRPRTDRSTQLALVAAKNALENASVNYLLADPYCRSIVTANSAGGYAFGEKELRNLYQKGPAYVSTAQSYAWFYAVNTGQLSIRYGFKGRCSTLVADSAGGLDAIWEGTRLVENGQELVLTGAVESFLSPLAWVSLESTGRMSEHSHPEESYLPFDERAKGFVPAEGERT</sequence>
<dbReference type="PANTHER" id="PTHR11712:SF322">
    <property type="entry name" value="POLYKETIDE BETA-KETOACYL SYNTHASE 2-RELATED"/>
    <property type="match status" value="1"/>
</dbReference>